<dbReference type="GO" id="GO:0030060">
    <property type="term" value="F:L-malate dehydrogenase (NAD+) activity"/>
    <property type="evidence" value="ECO:0007669"/>
    <property type="project" value="UniProtKB-EC"/>
</dbReference>
<feature type="binding site" evidence="11">
    <location>
        <begin position="117"/>
        <end position="119"/>
    </location>
    <ligand>
        <name>NAD(+)</name>
        <dbReference type="ChEBI" id="CHEBI:57540"/>
    </ligand>
</feature>
<dbReference type="GO" id="GO:0006089">
    <property type="term" value="P:lactate metabolic process"/>
    <property type="evidence" value="ECO:0007669"/>
    <property type="project" value="TreeGrafter"/>
</dbReference>
<dbReference type="GeneID" id="41603366"/>
<evidence type="ECO:0000256" key="3">
    <source>
        <dbReference type="ARBA" id="ARBA00012995"/>
    </source>
</evidence>
<dbReference type="HAMAP" id="MF_00487">
    <property type="entry name" value="Malate_dehydrog_3"/>
    <property type="match status" value="1"/>
</dbReference>
<evidence type="ECO:0000259" key="13">
    <source>
        <dbReference type="Pfam" id="PF00056"/>
    </source>
</evidence>
<dbReference type="GO" id="GO:0006099">
    <property type="term" value="P:tricarboxylic acid cycle"/>
    <property type="evidence" value="ECO:0007669"/>
    <property type="project" value="UniProtKB-KW"/>
</dbReference>
<evidence type="ECO:0000256" key="9">
    <source>
        <dbReference type="PIRSR" id="PIRSR000102-1"/>
    </source>
</evidence>
<feature type="binding site" evidence="11">
    <location>
        <begin position="8"/>
        <end position="13"/>
    </location>
    <ligand>
        <name>NAD(+)</name>
        <dbReference type="ChEBI" id="CHEBI:57540"/>
    </ligand>
</feature>
<dbReference type="SUPFAM" id="SSF51735">
    <property type="entry name" value="NAD(P)-binding Rossmann-fold domains"/>
    <property type="match status" value="1"/>
</dbReference>
<dbReference type="Pfam" id="PF02866">
    <property type="entry name" value="Ldh_1_C"/>
    <property type="match status" value="1"/>
</dbReference>
<keyword evidence="7 11" id="KW-0520">NAD</keyword>
<dbReference type="PANTHER" id="PTHR43128">
    <property type="entry name" value="L-2-HYDROXYCARBOXYLATE DEHYDROGENASE (NAD(P)(+))"/>
    <property type="match status" value="1"/>
</dbReference>
<dbReference type="EMBL" id="CP009501">
    <property type="protein sequence ID" value="AKB13041.1"/>
    <property type="molecule type" value="Genomic_DNA"/>
</dbReference>
<dbReference type="RefSeq" id="WP_048167121.1">
    <property type="nucleotide sequence ID" value="NZ_CP009501.1"/>
</dbReference>
<dbReference type="InterPro" id="IPR011275">
    <property type="entry name" value="Malate_DH_type3"/>
</dbReference>
<dbReference type="PATRIC" id="fig|523844.20.peg.1621"/>
<evidence type="ECO:0000256" key="11">
    <source>
        <dbReference type="PIRSR" id="PIRSR000102-3"/>
    </source>
</evidence>
<organism evidence="15 16">
    <name type="scientific">Methanosarcina thermophila (strain ATCC 43570 / DSM 1825 / OCM 12 / VKM B-1830 / TM-1)</name>
    <dbReference type="NCBI Taxonomy" id="523844"/>
    <lineage>
        <taxon>Archaea</taxon>
        <taxon>Methanobacteriati</taxon>
        <taxon>Methanobacteriota</taxon>
        <taxon>Stenosarchaea group</taxon>
        <taxon>Methanomicrobia</taxon>
        <taxon>Methanosarcinales</taxon>
        <taxon>Methanosarcinaceae</taxon>
        <taxon>Methanosarcina</taxon>
    </lineage>
</organism>
<dbReference type="SUPFAM" id="SSF56327">
    <property type="entry name" value="LDH C-terminal domain-like"/>
    <property type="match status" value="1"/>
</dbReference>
<feature type="binding site" evidence="10">
    <location>
        <position position="81"/>
    </location>
    <ligand>
        <name>substrate</name>
    </ligand>
</feature>
<dbReference type="PRINTS" id="PR00086">
    <property type="entry name" value="LLDHDRGNASE"/>
</dbReference>
<evidence type="ECO:0000256" key="8">
    <source>
        <dbReference type="ARBA" id="ARBA00048313"/>
    </source>
</evidence>
<dbReference type="Gene3D" id="3.90.110.10">
    <property type="entry name" value="Lactate dehydrogenase/glycoside hydrolase, family 4, C-terminal"/>
    <property type="match status" value="1"/>
</dbReference>
<feature type="binding site" evidence="10">
    <location>
        <position position="150"/>
    </location>
    <ligand>
        <name>substrate</name>
    </ligand>
</feature>
<evidence type="ECO:0000313" key="16">
    <source>
        <dbReference type="Proteomes" id="UP000066529"/>
    </source>
</evidence>
<feature type="binding site" evidence="11">
    <location>
        <position position="32"/>
    </location>
    <ligand>
        <name>NAD(+)</name>
        <dbReference type="ChEBI" id="CHEBI:57540"/>
    </ligand>
</feature>
<keyword evidence="5" id="KW-0816">Tricarboxylic acid cycle</keyword>
<evidence type="ECO:0000313" key="15">
    <source>
        <dbReference type="EMBL" id="AKB13041.1"/>
    </source>
</evidence>
<dbReference type="NCBIfam" id="TIGR01763">
    <property type="entry name" value="MalateDH_bact"/>
    <property type="match status" value="1"/>
</dbReference>
<feature type="domain" description="Lactate/malate dehydrogenase C-terminal" evidence="14">
    <location>
        <begin position="146"/>
        <end position="303"/>
    </location>
</feature>
<dbReference type="FunFam" id="3.40.50.720:FF:000018">
    <property type="entry name" value="Malate dehydrogenase"/>
    <property type="match status" value="1"/>
</dbReference>
<dbReference type="KEGG" id="mthr:MSTHT_1283"/>
<evidence type="ECO:0000256" key="2">
    <source>
        <dbReference type="ARBA" id="ARBA00008104"/>
    </source>
</evidence>
<evidence type="ECO:0000259" key="14">
    <source>
        <dbReference type="Pfam" id="PF02866"/>
    </source>
</evidence>
<feature type="binding site" evidence="11">
    <location>
        <position position="94"/>
    </location>
    <ligand>
        <name>NAD(+)</name>
        <dbReference type="ChEBI" id="CHEBI:57540"/>
    </ligand>
</feature>
<comment type="catalytic activity">
    <reaction evidence="8">
        <text>(S)-malate + NAD(+) = oxaloacetate + NADH + H(+)</text>
        <dbReference type="Rhea" id="RHEA:21432"/>
        <dbReference type="ChEBI" id="CHEBI:15378"/>
        <dbReference type="ChEBI" id="CHEBI:15589"/>
        <dbReference type="ChEBI" id="CHEBI:16452"/>
        <dbReference type="ChEBI" id="CHEBI:57540"/>
        <dbReference type="ChEBI" id="CHEBI:57945"/>
        <dbReference type="EC" id="1.1.1.37"/>
    </reaction>
</comment>
<feature type="active site" description="Proton acceptor" evidence="9">
    <location>
        <position position="174"/>
    </location>
</feature>
<evidence type="ECO:0000256" key="10">
    <source>
        <dbReference type="PIRSR" id="PIRSR000102-2"/>
    </source>
</evidence>
<dbReference type="AlphaFoldDB" id="A0A0E3KYU0"/>
<keyword evidence="6 12" id="KW-0560">Oxidoreductase</keyword>
<comment type="similarity">
    <text evidence="2 12">Belongs to the LDH/MDH superfamily.</text>
</comment>
<gene>
    <name evidence="15" type="ORF">MSTHT_1283</name>
</gene>
<comment type="function">
    <text evidence="1">Catalyzes the reversible oxidation of malate to oxaloacetate.</text>
</comment>
<dbReference type="CDD" id="cd01339">
    <property type="entry name" value="LDH-like_MDH"/>
    <property type="match status" value="1"/>
</dbReference>
<dbReference type="InterPro" id="IPR036291">
    <property type="entry name" value="NAD(P)-bd_dom_sf"/>
</dbReference>
<evidence type="ECO:0000256" key="6">
    <source>
        <dbReference type="ARBA" id="ARBA00023002"/>
    </source>
</evidence>
<dbReference type="Pfam" id="PF00056">
    <property type="entry name" value="Ldh_1_N"/>
    <property type="match status" value="1"/>
</dbReference>
<feature type="domain" description="Lactate/malate dehydrogenase N-terminal" evidence="13">
    <location>
        <begin position="2"/>
        <end position="141"/>
    </location>
</feature>
<evidence type="ECO:0000256" key="7">
    <source>
        <dbReference type="ARBA" id="ARBA00023027"/>
    </source>
</evidence>
<feature type="binding site" evidence="10">
    <location>
        <position position="87"/>
    </location>
    <ligand>
        <name>substrate</name>
    </ligand>
</feature>
<dbReference type="PIRSF" id="PIRSF000102">
    <property type="entry name" value="Lac_mal_DH"/>
    <property type="match status" value="1"/>
</dbReference>
<dbReference type="FunFam" id="3.90.110.10:FF:000004">
    <property type="entry name" value="Malate dehydrogenase"/>
    <property type="match status" value="1"/>
</dbReference>
<dbReference type="Proteomes" id="UP000066529">
    <property type="component" value="Chromosome"/>
</dbReference>
<dbReference type="PANTHER" id="PTHR43128:SF16">
    <property type="entry name" value="L-LACTATE DEHYDROGENASE"/>
    <property type="match status" value="1"/>
</dbReference>
<accession>A0A0E3KYU0</accession>
<dbReference type="EC" id="1.1.1.37" evidence="3"/>
<evidence type="ECO:0000256" key="1">
    <source>
        <dbReference type="ARBA" id="ARBA00003966"/>
    </source>
</evidence>
<proteinExistence type="inferred from homology"/>
<dbReference type="STRING" id="523844.MSTHT_1283"/>
<reference evidence="15 16" key="1">
    <citation type="submission" date="2014-07" db="EMBL/GenBank/DDBJ databases">
        <title>Methanogenic archaea and the global carbon cycle.</title>
        <authorList>
            <person name="Henriksen J.R."/>
            <person name="Luke J."/>
            <person name="Reinhart S."/>
            <person name="Benedict M.N."/>
            <person name="Youngblut N.D."/>
            <person name="Metcalf M.E."/>
            <person name="Whitaker R.J."/>
            <person name="Metcalf W.W."/>
        </authorList>
    </citation>
    <scope>NUCLEOTIDE SEQUENCE [LARGE SCALE GENOMIC DNA]</scope>
    <source>
        <strain evidence="16">ATCC 43570 / DSM 1825 / OCM 12 / VKM B-1830 / TM-1</strain>
    </source>
</reference>
<dbReference type="InterPro" id="IPR001236">
    <property type="entry name" value="Lactate/malate_DH_N"/>
</dbReference>
<evidence type="ECO:0000256" key="5">
    <source>
        <dbReference type="ARBA" id="ARBA00022532"/>
    </source>
</evidence>
<dbReference type="OrthoDB" id="2596at2157"/>
<evidence type="ECO:0000256" key="4">
    <source>
        <dbReference type="ARBA" id="ARBA00020382"/>
    </source>
</evidence>
<feature type="binding site" evidence="10">
    <location>
        <position position="119"/>
    </location>
    <ligand>
        <name>substrate</name>
    </ligand>
</feature>
<dbReference type="InterPro" id="IPR015955">
    <property type="entry name" value="Lactate_DH/Glyco_Ohase_4_C"/>
</dbReference>
<dbReference type="Gene3D" id="3.40.50.720">
    <property type="entry name" value="NAD(P)-binding Rossmann-like Domain"/>
    <property type="match status" value="1"/>
</dbReference>
<sequence>MTKISVVGAGNVGATTVQRLAELELDEIVMTDIVEGLPQGKALDLMQAGAIKGYDTSIIGTNDYADIADSDLVIITAGIARKPGMTREDLIRTNSKIIMEVSKNIAKYAPESIVINVTNPLDIITYVAMKSTGFETKKVFGMSGVLDSGRFASFIAEELKCSKKDVQAMVIGGHGDLMVPLPQYTTVSGIPLTDLLPHDKIARLVERTVNGGAEIVELLKQGSAFYAPSAAVVSMAEAVIKDSKRILPASAYLEGQYGQEGIYFGVPVKLGASGVEEILELELDESQYETLRKSSETIRNMISQLGI</sequence>
<name>A0A0E3KYU0_METTT</name>
<dbReference type="GO" id="GO:0004459">
    <property type="term" value="F:L-lactate dehydrogenase (NAD+) activity"/>
    <property type="evidence" value="ECO:0007669"/>
    <property type="project" value="TreeGrafter"/>
</dbReference>
<evidence type="ECO:0000256" key="12">
    <source>
        <dbReference type="RuleBase" id="RU003369"/>
    </source>
</evidence>
<dbReference type="HOGENOM" id="CLU_045401_2_1_2"/>
<dbReference type="InterPro" id="IPR022383">
    <property type="entry name" value="Lactate/malate_DH_C"/>
</dbReference>
<dbReference type="NCBIfam" id="NF004863">
    <property type="entry name" value="PRK06223.1"/>
    <property type="match status" value="1"/>
</dbReference>
<protein>
    <recommendedName>
        <fullName evidence="4">Malate dehydrogenase</fullName>
        <ecNumber evidence="3">1.1.1.37</ecNumber>
    </recommendedName>
</protein>
<dbReference type="InterPro" id="IPR001557">
    <property type="entry name" value="L-lactate/malate_DH"/>
</dbReference>